<protein>
    <recommendedName>
        <fullName evidence="3">ATP-binding protein</fullName>
    </recommendedName>
</protein>
<proteinExistence type="predicted"/>
<sequence>MKYTAGLTNESISKLGISSNFNECISEYIWNGFDADASQVEITFNENELRGIESIKIRDNGIGIIYEDLNKTFKYVLDSNKKVIKRKGNIHGSKGKGRFSFITFADVALWDTVYNDGTSNQKYSIKILKSEATEFDVENKKTTSEILGTEVTLSGIYTLNKEYIFNNKFLSYLKEQFAWFLYLNKDKKYKIIVDGKELNYMESIDQNSSTNFNLNIDEYKFEINFIKWTGKIKEKYYFYFMNSDNVQVYKKSTSFNKNSLEFPHSLYVKSNYFDEFKPLENENKILKDQIDLFDEKNQRDKTFKELYSKLIDFMKNQIETHIKIQAPKQVEQLEKDGAFPNFNPNSKYDEMRKEDLKDVLTELYVIQPKLFNCTLDHRKTIVGFLNLLLDTDEREGIINIMDNINNLTPDERKKLDDILKKTTLSKIVKTVSLIQNRLKVIEALKILVYDETKFTNERDHIQKIVEENYWLFGEQYHMVSADETFDISLSKYLYALYGYKNDTQFKIDNPEHLRRPDIFMARQRPVEYYNSTQKEENIIVELKAPRVILNKEIYRQVDDYLDIISNTSEFNSDLRVWKFILVSNDVDDYIKSLYKSASKDGKQFLVRPGDDYEIYAMTWDDVFKNFEITHRYILDRLRFDKVKIKNEIENISGEEGRKYVNDITDEILNLKDKF</sequence>
<accession>A0ABY6SZU2</accession>
<name>A0ABY6SZU2_9CLOT</name>
<comment type="caution">
    <text evidence="1">The sequence shown here is derived from an EMBL/GenBank/DDBJ whole genome shotgun (WGS) entry which is preliminary data.</text>
</comment>
<organism evidence="1 2">
    <name type="scientific">Clostridium carnis</name>
    <dbReference type="NCBI Taxonomy" id="1530"/>
    <lineage>
        <taxon>Bacteria</taxon>
        <taxon>Bacillati</taxon>
        <taxon>Bacillota</taxon>
        <taxon>Clostridia</taxon>
        <taxon>Eubacteriales</taxon>
        <taxon>Clostridiaceae</taxon>
        <taxon>Clostridium</taxon>
    </lineage>
</organism>
<evidence type="ECO:0008006" key="3">
    <source>
        <dbReference type="Google" id="ProtNLM"/>
    </source>
</evidence>
<dbReference type="Pfam" id="PF13589">
    <property type="entry name" value="HATPase_c_3"/>
    <property type="match status" value="1"/>
</dbReference>
<evidence type="ECO:0000313" key="2">
    <source>
        <dbReference type="Proteomes" id="UP000277570"/>
    </source>
</evidence>
<gene>
    <name evidence="1" type="ORF">NCTC10913_04549</name>
</gene>
<dbReference type="Proteomes" id="UP000277570">
    <property type="component" value="Unassembled WGS sequence"/>
</dbReference>
<dbReference type="EMBL" id="UYIN01000022">
    <property type="protein sequence ID" value="VDG74168.1"/>
    <property type="molecule type" value="Genomic_DNA"/>
</dbReference>
<dbReference type="SUPFAM" id="SSF55874">
    <property type="entry name" value="ATPase domain of HSP90 chaperone/DNA topoisomerase II/histidine kinase"/>
    <property type="match status" value="1"/>
</dbReference>
<reference evidence="1 2" key="1">
    <citation type="submission" date="2018-11" db="EMBL/GenBank/DDBJ databases">
        <authorList>
            <consortium name="Pathogen Informatics"/>
        </authorList>
    </citation>
    <scope>NUCLEOTIDE SEQUENCE [LARGE SCALE GENOMIC DNA]</scope>
    <source>
        <strain evidence="1 2">NCTC10913</strain>
    </source>
</reference>
<keyword evidence="2" id="KW-1185">Reference proteome</keyword>
<dbReference type="InterPro" id="IPR036890">
    <property type="entry name" value="HATPase_C_sf"/>
</dbReference>
<dbReference type="RefSeq" id="WP_125149979.1">
    <property type="nucleotide sequence ID" value="NZ_UYIN01000022.1"/>
</dbReference>
<evidence type="ECO:0000313" key="1">
    <source>
        <dbReference type="EMBL" id="VDG74168.1"/>
    </source>
</evidence>
<dbReference type="Gene3D" id="3.30.565.10">
    <property type="entry name" value="Histidine kinase-like ATPase, C-terminal domain"/>
    <property type="match status" value="1"/>
</dbReference>